<dbReference type="Proteomes" id="UP000095767">
    <property type="component" value="Unassembled WGS sequence"/>
</dbReference>
<comment type="caution">
    <text evidence="2">The sequence shown here is derived from an EMBL/GenBank/DDBJ whole genome shotgun (WGS) entry which is preliminary data.</text>
</comment>
<reference evidence="2 3" key="1">
    <citation type="submission" date="2016-09" db="EMBL/GenBank/DDBJ databases">
        <title>The draft genome of Dichanthelium oligosanthes: A C3 panicoid grass species.</title>
        <authorList>
            <person name="Studer A.J."/>
            <person name="Schnable J.C."/>
            <person name="Brutnell T.P."/>
        </authorList>
    </citation>
    <scope>NUCLEOTIDE SEQUENCE [LARGE SCALE GENOMIC DNA]</scope>
    <source>
        <strain evidence="3">cv. Kellogg 1175</strain>
        <tissue evidence="2">Leaf</tissue>
    </source>
</reference>
<keyword evidence="3" id="KW-1185">Reference proteome</keyword>
<feature type="coiled-coil region" evidence="1">
    <location>
        <begin position="31"/>
        <end position="58"/>
    </location>
</feature>
<evidence type="ECO:0000313" key="2">
    <source>
        <dbReference type="EMBL" id="OEL35229.1"/>
    </source>
</evidence>
<evidence type="ECO:0000313" key="3">
    <source>
        <dbReference type="Proteomes" id="UP000095767"/>
    </source>
</evidence>
<feature type="non-terminal residue" evidence="2">
    <location>
        <position position="1"/>
    </location>
</feature>
<name>A0A1E5WCR7_9POAL</name>
<sequence length="76" mass="8862">LRHAFFLFLQEQKGRTNGKNEEFYRRLSTKIDKISDGLDEHSRLLKQLKDQMKENNKHGGAIDLTPWVVSISACFI</sequence>
<proteinExistence type="predicted"/>
<dbReference type="AlphaFoldDB" id="A0A1E5WCR7"/>
<gene>
    <name evidence="2" type="ORF">BAE44_0003752</name>
</gene>
<evidence type="ECO:0000256" key="1">
    <source>
        <dbReference type="SAM" id="Coils"/>
    </source>
</evidence>
<dbReference type="EMBL" id="LWDX02012906">
    <property type="protein sequence ID" value="OEL35229.1"/>
    <property type="molecule type" value="Genomic_DNA"/>
</dbReference>
<feature type="non-terminal residue" evidence="2">
    <location>
        <position position="76"/>
    </location>
</feature>
<accession>A0A1E5WCR7</accession>
<dbReference type="OrthoDB" id="687177at2759"/>
<organism evidence="2 3">
    <name type="scientific">Dichanthelium oligosanthes</name>
    <dbReference type="NCBI Taxonomy" id="888268"/>
    <lineage>
        <taxon>Eukaryota</taxon>
        <taxon>Viridiplantae</taxon>
        <taxon>Streptophyta</taxon>
        <taxon>Embryophyta</taxon>
        <taxon>Tracheophyta</taxon>
        <taxon>Spermatophyta</taxon>
        <taxon>Magnoliopsida</taxon>
        <taxon>Liliopsida</taxon>
        <taxon>Poales</taxon>
        <taxon>Poaceae</taxon>
        <taxon>PACMAD clade</taxon>
        <taxon>Panicoideae</taxon>
        <taxon>Panicodae</taxon>
        <taxon>Paniceae</taxon>
        <taxon>Dichantheliinae</taxon>
        <taxon>Dichanthelium</taxon>
    </lineage>
</organism>
<keyword evidence="1" id="KW-0175">Coiled coil</keyword>
<protein>
    <submittedName>
        <fullName evidence="2">Uncharacterized protein</fullName>
    </submittedName>
</protein>